<accession>A0A504WX36</accession>
<name>A0A504WX36_LEIDO</name>
<reference evidence="2" key="1">
    <citation type="submission" date="2019-02" db="EMBL/GenBank/DDBJ databases">
        <title>FDA dAtabase for Regulatory Grade micrObial Sequences (FDA-ARGOS): Supporting development and validation of Infectious Disease Dx tests.</title>
        <authorList>
            <person name="Duncan R."/>
            <person name="Fisher C."/>
            <person name="Tallon L."/>
            <person name="Sadzewicz L."/>
            <person name="Sengamalay N."/>
            <person name="Ott S."/>
            <person name="Godinez A."/>
            <person name="Nagaraj S."/>
            <person name="Vavikolanu K."/>
            <person name="Vyas G."/>
            <person name="Nadendla S."/>
            <person name="Aluvathingal J."/>
            <person name="Sichtig H."/>
        </authorList>
    </citation>
    <scope>NUCLEOTIDE SEQUENCE [LARGE SCALE GENOMIC DNA]</scope>
    <source>
        <strain evidence="2">FDAARGOS_360</strain>
    </source>
</reference>
<dbReference type="EMBL" id="RHLD01000048">
    <property type="protein sequence ID" value="TPP39915.1"/>
    <property type="molecule type" value="Genomic_DNA"/>
</dbReference>
<sequence>MFACWWPSMDREHGAHYMVIGGLLGGSAPNGGKGAAEEPRGRRPRWELFSPVSWTMGKARVKRTSRKRSPATSCLASELATSQPLSLSRIIQTCTMSSR</sequence>
<protein>
    <submittedName>
        <fullName evidence="1">Uncharacterized protein</fullName>
    </submittedName>
</protein>
<organism evidence="1 2">
    <name type="scientific">Leishmania donovani</name>
    <dbReference type="NCBI Taxonomy" id="5661"/>
    <lineage>
        <taxon>Eukaryota</taxon>
        <taxon>Discoba</taxon>
        <taxon>Euglenozoa</taxon>
        <taxon>Kinetoplastea</taxon>
        <taxon>Metakinetoplastina</taxon>
        <taxon>Trypanosomatida</taxon>
        <taxon>Trypanosomatidae</taxon>
        <taxon>Leishmaniinae</taxon>
        <taxon>Leishmania</taxon>
    </lineage>
</organism>
<dbReference type="Proteomes" id="UP000318821">
    <property type="component" value="Unassembled WGS sequence"/>
</dbReference>
<proteinExistence type="predicted"/>
<gene>
    <name evidence="1" type="ORF">CGC20_31220</name>
</gene>
<dbReference type="AlphaFoldDB" id="A0A504WX36"/>
<comment type="caution">
    <text evidence="1">The sequence shown here is derived from an EMBL/GenBank/DDBJ whole genome shotgun (WGS) entry which is preliminary data.</text>
</comment>
<evidence type="ECO:0000313" key="2">
    <source>
        <dbReference type="Proteomes" id="UP000318821"/>
    </source>
</evidence>
<evidence type="ECO:0000313" key="1">
    <source>
        <dbReference type="EMBL" id="TPP39915.1"/>
    </source>
</evidence>